<name>A0A2T3J7M2_9GAMM</name>
<reference evidence="1 2" key="1">
    <citation type="submission" date="2018-01" db="EMBL/GenBank/DDBJ databases">
        <title>Whole genome sequencing of Histamine producing bacteria.</title>
        <authorList>
            <person name="Butler K."/>
        </authorList>
    </citation>
    <scope>NUCLEOTIDE SEQUENCE [LARGE SCALE GENOMIC DNA]</scope>
    <source>
        <strain evidence="1 2">JCM 12947</strain>
    </source>
</reference>
<accession>A0A2T3J7M2</accession>
<evidence type="ECO:0000313" key="1">
    <source>
        <dbReference type="EMBL" id="PSU44751.1"/>
    </source>
</evidence>
<proteinExistence type="predicted"/>
<dbReference type="InterPro" id="IPR021457">
    <property type="entry name" value="DUF3108"/>
</dbReference>
<comment type="caution">
    <text evidence="1">The sequence shown here is derived from an EMBL/GenBank/DDBJ whole genome shotgun (WGS) entry which is preliminary data.</text>
</comment>
<gene>
    <name evidence="1" type="ORF">C9J12_26000</name>
</gene>
<evidence type="ECO:0000313" key="2">
    <source>
        <dbReference type="Proteomes" id="UP000240987"/>
    </source>
</evidence>
<organism evidence="1 2">
    <name type="scientific">Photobacterium frigidiphilum</name>
    <dbReference type="NCBI Taxonomy" id="264736"/>
    <lineage>
        <taxon>Bacteria</taxon>
        <taxon>Pseudomonadati</taxon>
        <taxon>Pseudomonadota</taxon>
        <taxon>Gammaproteobacteria</taxon>
        <taxon>Vibrionales</taxon>
        <taxon>Vibrionaceae</taxon>
        <taxon>Photobacterium</taxon>
    </lineage>
</organism>
<dbReference type="OrthoDB" id="6007799at2"/>
<dbReference type="Proteomes" id="UP000240987">
    <property type="component" value="Unassembled WGS sequence"/>
</dbReference>
<dbReference type="AlphaFoldDB" id="A0A2T3J7M2"/>
<dbReference type="RefSeq" id="WP_107245492.1">
    <property type="nucleotide sequence ID" value="NZ_PYMJ01000043.1"/>
</dbReference>
<sequence>MNKILVATIVGLFAYLAQASEELQLFHANYEAYYQGAHLGNGVRKLERLPNGKYRMSSESKLRFLLISDTRYEATEFIYCGGQLQPVSYYFTRKGTGRDHRMLVNFSARQAWVNYDNKKKVIQVKEVLFDPLSYQVQLRLDVMQDKSTFTYPAVIKGNLRQLDFEVVGEELLKLPYGKLNTIKLKKVRKNSKRETYIWLAKELNYILVRLQQKENGKEEADLRLARVKFL</sequence>
<dbReference type="EMBL" id="PYMJ01000043">
    <property type="protein sequence ID" value="PSU44751.1"/>
    <property type="molecule type" value="Genomic_DNA"/>
</dbReference>
<dbReference type="Pfam" id="PF11306">
    <property type="entry name" value="DUF3108"/>
    <property type="match status" value="1"/>
</dbReference>
<keyword evidence="2" id="KW-1185">Reference proteome</keyword>
<protein>
    <submittedName>
        <fullName evidence="1">DUF3108 domain-containing protein</fullName>
    </submittedName>
</protein>